<keyword evidence="1" id="KW-0472">Membrane</keyword>
<gene>
    <name evidence="2" type="ORF">C4532_19430</name>
</gene>
<name>A0A419END7_9BACT</name>
<feature type="transmembrane region" description="Helical" evidence="1">
    <location>
        <begin position="7"/>
        <end position="26"/>
    </location>
</feature>
<keyword evidence="1" id="KW-0812">Transmembrane</keyword>
<reference evidence="2 3" key="1">
    <citation type="journal article" date="2017" name="ISME J.">
        <title>Energy and carbon metabolisms in a deep terrestrial subsurface fluid microbial community.</title>
        <authorList>
            <person name="Momper L."/>
            <person name="Jungbluth S.P."/>
            <person name="Lee M.D."/>
            <person name="Amend J.P."/>
        </authorList>
    </citation>
    <scope>NUCLEOTIDE SEQUENCE [LARGE SCALE GENOMIC DNA]</scope>
    <source>
        <strain evidence="2">SURF_17</strain>
    </source>
</reference>
<protein>
    <submittedName>
        <fullName evidence="2">Uncharacterized protein</fullName>
    </submittedName>
</protein>
<evidence type="ECO:0000313" key="2">
    <source>
        <dbReference type="EMBL" id="RJP64270.1"/>
    </source>
</evidence>
<comment type="caution">
    <text evidence="2">The sequence shown here is derived from an EMBL/GenBank/DDBJ whole genome shotgun (WGS) entry which is preliminary data.</text>
</comment>
<keyword evidence="1" id="KW-1133">Transmembrane helix</keyword>
<evidence type="ECO:0000256" key="1">
    <source>
        <dbReference type="SAM" id="Phobius"/>
    </source>
</evidence>
<proteinExistence type="predicted"/>
<accession>A0A419END7</accession>
<dbReference type="AlphaFoldDB" id="A0A419END7"/>
<dbReference type="EMBL" id="QZKI01000142">
    <property type="protein sequence ID" value="RJP64270.1"/>
    <property type="molecule type" value="Genomic_DNA"/>
</dbReference>
<sequence>MKLDKKTVLAIVLGIVAVGVVVYRFGGVIPSGTNAVGAVADASAVSAARSLQSSASLAGIPAESATSDYEGLIATITEKDVAFRRNNFRDPMTALVTDAKDEEGKFGGPAANVALGPTDALSMGYTIEGIVWNEVEPMAIVNNQVVGVGEQLDDGAFIAEITNDTVTFMKDGNSYYLIFREE</sequence>
<dbReference type="Proteomes" id="UP000285961">
    <property type="component" value="Unassembled WGS sequence"/>
</dbReference>
<organism evidence="2 3">
    <name type="scientific">Candidatus Abyssobacteria bacterium SURF_17</name>
    <dbReference type="NCBI Taxonomy" id="2093361"/>
    <lineage>
        <taxon>Bacteria</taxon>
        <taxon>Pseudomonadati</taxon>
        <taxon>Candidatus Hydrogenedentota</taxon>
        <taxon>Candidatus Abyssobacteria</taxon>
    </lineage>
</organism>
<evidence type="ECO:0000313" key="3">
    <source>
        <dbReference type="Proteomes" id="UP000285961"/>
    </source>
</evidence>